<keyword evidence="6" id="KW-1185">Reference proteome</keyword>
<dbReference type="EMBL" id="JACHKF010000001">
    <property type="protein sequence ID" value="MBB6565310.1"/>
    <property type="molecule type" value="Genomic_DNA"/>
</dbReference>
<dbReference type="PANTHER" id="PTHR42862">
    <property type="entry name" value="DELTA-1-PYRROLINE-5-CARBOXYLATE DEHYDROGENASE 1, ISOFORM A-RELATED"/>
    <property type="match status" value="1"/>
</dbReference>
<dbReference type="InterPro" id="IPR050485">
    <property type="entry name" value="Proline_metab_enzyme"/>
</dbReference>
<dbReference type="InterPro" id="IPR011975">
    <property type="entry name" value="PaaN_2"/>
</dbReference>
<gene>
    <name evidence="5" type="primary">paaN</name>
    <name evidence="4" type="ORF">HNR71_000947</name>
    <name evidence="5" type="ORF">HPO96_15135</name>
</gene>
<dbReference type="InterPro" id="IPR016162">
    <property type="entry name" value="Ald_DH_N"/>
</dbReference>
<dbReference type="InterPro" id="IPR016161">
    <property type="entry name" value="Ald_DH/histidinol_DH"/>
</dbReference>
<dbReference type="InterPro" id="IPR016163">
    <property type="entry name" value="Ald_DH_C"/>
</dbReference>
<dbReference type="RefSeq" id="WP_171674079.1">
    <property type="nucleotide sequence ID" value="NZ_BAAAGT010000001.1"/>
</dbReference>
<dbReference type="GO" id="GO:0010133">
    <property type="term" value="P:L-proline catabolic process to L-glutamate"/>
    <property type="evidence" value="ECO:0007669"/>
    <property type="project" value="TreeGrafter"/>
</dbReference>
<reference evidence="4 7" key="2">
    <citation type="submission" date="2020-08" db="EMBL/GenBank/DDBJ databases">
        <title>Sequencing the genomes of 1000 actinobacteria strains.</title>
        <authorList>
            <person name="Klenk H.-P."/>
        </authorList>
    </citation>
    <scope>NUCLEOTIDE SEQUENCE [LARGE SCALE GENOMIC DNA]</scope>
    <source>
        <strain evidence="4 7">DSM 15626</strain>
    </source>
</reference>
<dbReference type="GO" id="GO:0003842">
    <property type="term" value="F:L-glutamate gamma-semialdehyde dehydrogenase activity"/>
    <property type="evidence" value="ECO:0007669"/>
    <property type="project" value="TreeGrafter"/>
</dbReference>
<proteinExistence type="predicted"/>
<protein>
    <submittedName>
        <fullName evidence="4 5">Phenylacetic acid degradation protein paaN</fullName>
    </submittedName>
</protein>
<dbReference type="Gene3D" id="3.40.309.10">
    <property type="entry name" value="Aldehyde Dehydrogenase, Chain A, domain 2"/>
    <property type="match status" value="1"/>
</dbReference>
<dbReference type="Pfam" id="PF00171">
    <property type="entry name" value="Aldedh"/>
    <property type="match status" value="1"/>
</dbReference>
<dbReference type="SUPFAM" id="SSF53720">
    <property type="entry name" value="ALDH-like"/>
    <property type="match status" value="1"/>
</dbReference>
<evidence type="ECO:0000256" key="1">
    <source>
        <dbReference type="ARBA" id="ARBA00023002"/>
    </source>
</evidence>
<dbReference type="Gene3D" id="3.40.605.10">
    <property type="entry name" value="Aldehyde Dehydrogenase, Chain A, domain 1"/>
    <property type="match status" value="1"/>
</dbReference>
<sequence>MTDLLAAHRDRLDAALTAIRTRGYHSAFPESPSPRVYGENAAADGQAAFEAHLGQEYAAGTPGARGTVVTEESPFGIELNVAYPRTVEDGLDELLTAARAGLTGWRDAGIDGRTGVVLEILDRLHKRVFELANAVQHTSGQAFVMAFQAGGAHALDRALEAVAYAHEEMSRYPAEALWEKPAKGEPIRMQKTFTVTGRGVALVIGCNTFPTWNSWPGLFASLVTGNAVVVKPHPLAVLPLAITVDVCREVLTEAGFDPNLVTLAVERAGDGLAKPLATRPEVKLIDFTGGTEFGDWLEQNATQATVFTEKAGVNAVIIDSTDAFKALCGNLAFTLALYSGQMCTTTQNIFVPAGGIETDEGHKTFEEVGAGIAGALGKLLGDDARAVEILGGIVNQAVVNRLELAAQYGEVVLESRAITHPAFPNAVVRTPLLVAIDAQETDVYGSECFGPVSFLVKTADTAEAIEIFGRTVTAGGAMTAGIYSTDAKVLDQAREAALDAGVALSENLTGPVFVNQSAAFSDFHGTGANPAANATYTDGAYVASRFRVIQSRRHV</sequence>
<evidence type="ECO:0000313" key="5">
    <source>
        <dbReference type="EMBL" id="NOL41579.1"/>
    </source>
</evidence>
<keyword evidence="1" id="KW-0560">Oxidoreductase</keyword>
<dbReference type="NCBIfam" id="TIGR02288">
    <property type="entry name" value="PaaN_2"/>
    <property type="match status" value="1"/>
</dbReference>
<dbReference type="InterPro" id="IPR015590">
    <property type="entry name" value="Aldehyde_DH_dom"/>
</dbReference>
<dbReference type="EMBL" id="JABJRC010000003">
    <property type="protein sequence ID" value="NOL41579.1"/>
    <property type="molecule type" value="Genomic_DNA"/>
</dbReference>
<name>A0A7Y4KZL9_9ACTN</name>
<dbReference type="AlphaFoldDB" id="A0A7Y4KZL9"/>
<dbReference type="Proteomes" id="UP000534306">
    <property type="component" value="Unassembled WGS sequence"/>
</dbReference>
<evidence type="ECO:0000313" key="4">
    <source>
        <dbReference type="EMBL" id="MBB6565310.1"/>
    </source>
</evidence>
<dbReference type="PANTHER" id="PTHR42862:SF1">
    <property type="entry name" value="DELTA-1-PYRROLINE-5-CARBOXYLATE DEHYDROGENASE 2, ISOFORM A-RELATED"/>
    <property type="match status" value="1"/>
</dbReference>
<evidence type="ECO:0000259" key="3">
    <source>
        <dbReference type="Pfam" id="PF00171"/>
    </source>
</evidence>
<feature type="domain" description="Aldehyde dehydrogenase" evidence="3">
    <location>
        <begin position="79"/>
        <end position="501"/>
    </location>
</feature>
<evidence type="ECO:0000256" key="2">
    <source>
        <dbReference type="ARBA" id="ARBA00023027"/>
    </source>
</evidence>
<reference evidence="5 6" key="1">
    <citation type="submission" date="2020-05" db="EMBL/GenBank/DDBJ databases">
        <title>Genome sequence of Kribbella sandramycini ATCC 39419.</title>
        <authorList>
            <person name="Maclea K.S."/>
            <person name="Fair J.L."/>
        </authorList>
    </citation>
    <scope>NUCLEOTIDE SEQUENCE [LARGE SCALE GENOMIC DNA]</scope>
    <source>
        <strain evidence="5 6">ATCC 39419</strain>
    </source>
</reference>
<organism evidence="5 6">
    <name type="scientific">Kribbella sandramycini</name>
    <dbReference type="NCBI Taxonomy" id="60450"/>
    <lineage>
        <taxon>Bacteria</taxon>
        <taxon>Bacillati</taxon>
        <taxon>Actinomycetota</taxon>
        <taxon>Actinomycetes</taxon>
        <taxon>Propionibacteriales</taxon>
        <taxon>Kribbellaceae</taxon>
        <taxon>Kribbella</taxon>
    </lineage>
</organism>
<evidence type="ECO:0000313" key="6">
    <source>
        <dbReference type="Proteomes" id="UP000534306"/>
    </source>
</evidence>
<keyword evidence="2" id="KW-0520">NAD</keyword>
<comment type="caution">
    <text evidence="5">The sequence shown here is derived from an EMBL/GenBank/DDBJ whole genome shotgun (WGS) entry which is preliminary data.</text>
</comment>
<dbReference type="GO" id="GO:0009898">
    <property type="term" value="C:cytoplasmic side of plasma membrane"/>
    <property type="evidence" value="ECO:0007669"/>
    <property type="project" value="TreeGrafter"/>
</dbReference>
<accession>A0A7Y4KZL9</accession>
<evidence type="ECO:0000313" key="7">
    <source>
        <dbReference type="Proteomes" id="UP000553957"/>
    </source>
</evidence>
<dbReference type="Proteomes" id="UP000553957">
    <property type="component" value="Unassembled WGS sequence"/>
</dbReference>